<organism evidence="2 3">
    <name type="scientific">Hoeflea marina</name>
    <dbReference type="NCBI Taxonomy" id="274592"/>
    <lineage>
        <taxon>Bacteria</taxon>
        <taxon>Pseudomonadati</taxon>
        <taxon>Pseudomonadota</taxon>
        <taxon>Alphaproteobacteria</taxon>
        <taxon>Hyphomicrobiales</taxon>
        <taxon>Rhizobiaceae</taxon>
        <taxon>Hoeflea</taxon>
    </lineage>
</organism>
<evidence type="ECO:0000259" key="1">
    <source>
        <dbReference type="Pfam" id="PF10593"/>
    </source>
</evidence>
<evidence type="ECO:0000313" key="3">
    <source>
        <dbReference type="Proteomes" id="UP000246352"/>
    </source>
</evidence>
<dbReference type="OrthoDB" id="436461at2"/>
<dbReference type="AlphaFoldDB" id="A0A317PXM5"/>
<reference evidence="2 3" key="1">
    <citation type="submission" date="2018-05" db="EMBL/GenBank/DDBJ databases">
        <title>Genomic Encyclopedia of Type Strains, Phase IV (KMG-IV): sequencing the most valuable type-strain genomes for metagenomic binning, comparative biology and taxonomic classification.</title>
        <authorList>
            <person name="Goeker M."/>
        </authorList>
    </citation>
    <scope>NUCLEOTIDE SEQUENCE [LARGE SCALE GENOMIC DNA]</scope>
    <source>
        <strain evidence="2 3">DSM 16791</strain>
    </source>
</reference>
<evidence type="ECO:0000313" key="2">
    <source>
        <dbReference type="EMBL" id="PWW04250.1"/>
    </source>
</evidence>
<dbReference type="SUPFAM" id="SSF52540">
    <property type="entry name" value="P-loop containing nucleoside triphosphate hydrolases"/>
    <property type="match status" value="1"/>
</dbReference>
<gene>
    <name evidence="2" type="ORF">DFR52_101944</name>
</gene>
<dbReference type="Pfam" id="PF10593">
    <property type="entry name" value="Z1"/>
    <property type="match status" value="1"/>
</dbReference>
<protein>
    <submittedName>
        <fullName evidence="2">Z1 domain-containing protein</fullName>
    </submittedName>
</protein>
<proteinExistence type="predicted"/>
<sequence length="709" mass="77891">MPIDRTGPVTTGTQQNLVEGVRSSPMSTVAVSAVMSQVEVFADQLVSIYNAQVAAGEVGLGGSGTASDDPIIGARAPRALFYGRIQSGKTVSMILTSALALDNGFRVVVVLTTDNVALVKQTASRFKDLDGPRVFAAVKEGSSYEWEGQEQELRETLASDGIVLVCAKNHINLPEVIRFLQQLDASNYPVLVLDDEADAATLDTTLAARSSGKPNAPQFRSKMHRLVVANDRPDELGFSLGEELPHSLYVQVTATPYNLFLQSENADLRPTTTFLLEPGAGYTGGDIFFGDYDPEAAEGVAPRNLVFVGANEAVLMRRSAPPGLARSINFFVLAASALSIERNWPAQGFKHLSHTSHKMDEHETVSNYIEAHLNLLRRKLAGDLVEARAFFNEAYKELARTVYNCPQLDELISIAKSAIRHSEVITINSKADVPVYGPRLNFLIGGNILGRGLTIDDLLSTYYIREAKTSQMDTVWQHARMYGYRQSYLDYVRVYLPHRLAVRFRDIHRAEEALRRMVRSKDGSDTVLIRVPFASRPTRPNTLDVGAVRTVQGGRDQINPQRYEEDRGAAATVLDMLRANGVPTTEGDREKRATTVSLETINSLIEIVVVPDDDPGLWELETIQALIQAFSDQMQNGGIVYVRDLQETEAGRDRGRARLSGPEIALIRSRSPRAPALALLYVGDAETPKAWFPTIVMPEGSPTYVFAGE</sequence>
<accession>A0A317PXM5</accession>
<name>A0A317PXM5_9HYPH</name>
<dbReference type="EMBL" id="QGTR01000001">
    <property type="protein sequence ID" value="PWW04250.1"/>
    <property type="molecule type" value="Genomic_DNA"/>
</dbReference>
<dbReference type="Proteomes" id="UP000246352">
    <property type="component" value="Unassembled WGS sequence"/>
</dbReference>
<dbReference type="InterPro" id="IPR027417">
    <property type="entry name" value="P-loop_NTPase"/>
</dbReference>
<keyword evidence="3" id="KW-1185">Reference proteome</keyword>
<feature type="domain" description="Putative endonuclease Z1" evidence="1">
    <location>
        <begin position="324"/>
        <end position="520"/>
    </location>
</feature>
<comment type="caution">
    <text evidence="2">The sequence shown here is derived from an EMBL/GenBank/DDBJ whole genome shotgun (WGS) entry which is preliminary data.</text>
</comment>
<dbReference type="InterPro" id="IPR018310">
    <property type="entry name" value="Put_endonuclease_Z1-dom"/>
</dbReference>
<dbReference type="RefSeq" id="WP_110030703.1">
    <property type="nucleotide sequence ID" value="NZ_QGTR01000001.1"/>
</dbReference>